<accession>A0A2S3ZSJ5</accession>
<comment type="caution">
    <text evidence="2">The sequence shown here is derived from an EMBL/GenBank/DDBJ whole genome shotgun (WGS) entry which is preliminary data.</text>
</comment>
<feature type="transmembrane region" description="Helical" evidence="1">
    <location>
        <begin position="113"/>
        <end position="130"/>
    </location>
</feature>
<keyword evidence="1" id="KW-1133">Transmembrane helix</keyword>
<evidence type="ECO:0000313" key="3">
    <source>
        <dbReference type="Proteomes" id="UP000237061"/>
    </source>
</evidence>
<keyword evidence="3" id="KW-1185">Reference proteome</keyword>
<keyword evidence="1" id="KW-0472">Membrane</keyword>
<name>A0A2S3ZSJ5_ARTGL</name>
<feature type="transmembrane region" description="Helical" evidence="1">
    <location>
        <begin position="136"/>
        <end position="158"/>
    </location>
</feature>
<organism evidence="2 3">
    <name type="scientific">Arthrobacter glacialis</name>
    <dbReference type="NCBI Taxonomy" id="1664"/>
    <lineage>
        <taxon>Bacteria</taxon>
        <taxon>Bacillati</taxon>
        <taxon>Actinomycetota</taxon>
        <taxon>Actinomycetes</taxon>
        <taxon>Micrococcales</taxon>
        <taxon>Micrococcaceae</taxon>
        <taxon>Arthrobacter</taxon>
    </lineage>
</organism>
<reference evidence="2 3" key="1">
    <citation type="submission" date="2018-01" db="EMBL/GenBank/DDBJ databases">
        <title>Arthrobacter sp. nov., from glaciers in China.</title>
        <authorList>
            <person name="Liu Q."/>
            <person name="Xin Y.-H."/>
        </authorList>
    </citation>
    <scope>NUCLEOTIDE SEQUENCE [LARGE SCALE GENOMIC DNA]</scope>
    <source>
        <strain evidence="2 3">HLT2-12-2</strain>
    </source>
</reference>
<keyword evidence="1" id="KW-0812">Transmembrane</keyword>
<evidence type="ECO:0000256" key="1">
    <source>
        <dbReference type="SAM" id="Phobius"/>
    </source>
</evidence>
<evidence type="ECO:0000313" key="2">
    <source>
        <dbReference type="EMBL" id="POH72064.1"/>
    </source>
</evidence>
<sequence length="159" mass="15925">MIVLLLGSSRPKANGLAFLPGWVAGIAVIVAALTLLLDTVEASGSGDPNALAGILCLALGAGLLLLAGRKFAKRIKQSTAGSLPRWMASAETMAPSRSLVTGLALSAANPKNPMITAAAGVTIGAASLSVSEELWAMAAFLVVCSVTVAIPAAGYLLAR</sequence>
<dbReference type="AlphaFoldDB" id="A0A2S3ZSJ5"/>
<proteinExistence type="predicted"/>
<protein>
    <submittedName>
        <fullName evidence="2">Uncharacterized protein</fullName>
    </submittedName>
</protein>
<feature type="transmembrane region" description="Helical" evidence="1">
    <location>
        <begin position="49"/>
        <end position="68"/>
    </location>
</feature>
<feature type="transmembrane region" description="Helical" evidence="1">
    <location>
        <begin position="16"/>
        <end position="37"/>
    </location>
</feature>
<dbReference type="InterPro" id="IPR021315">
    <property type="entry name" value="Gap/Sap"/>
</dbReference>
<dbReference type="EMBL" id="PPXC01000018">
    <property type="protein sequence ID" value="POH72064.1"/>
    <property type="molecule type" value="Genomic_DNA"/>
</dbReference>
<dbReference type="Pfam" id="PF11139">
    <property type="entry name" value="SfLAP"/>
    <property type="match status" value="1"/>
</dbReference>
<dbReference type="Proteomes" id="UP000237061">
    <property type="component" value="Unassembled WGS sequence"/>
</dbReference>
<gene>
    <name evidence="2" type="ORF">CVS27_17970</name>
</gene>